<proteinExistence type="predicted"/>
<evidence type="ECO:0008006" key="3">
    <source>
        <dbReference type="Google" id="ProtNLM"/>
    </source>
</evidence>
<evidence type="ECO:0000313" key="2">
    <source>
        <dbReference type="Proteomes" id="UP001595748"/>
    </source>
</evidence>
<comment type="caution">
    <text evidence="1">The sequence shown here is derived from an EMBL/GenBank/DDBJ whole genome shotgun (WGS) entry which is preliminary data.</text>
</comment>
<dbReference type="Proteomes" id="UP001595748">
    <property type="component" value="Unassembled WGS sequence"/>
</dbReference>
<accession>A0ABV8A479</accession>
<sequence length="1132" mass="125201">MTSPTPQELTTAPSRYLRSVRLESDLHAAQAPAGYVITPQVRLVLRRILTALKVEGADRALTLTGPYGTGKSAFALYLSRLVNDPKGDAFRLLQKVDPALAHEVSEVVPRPLLPVPLTLRRARLSTLLIEGLARAASTFGEGKTLAQRLEQDLLATEDGFDSQAVLRAIDELKTAAVSDGYGGLVIIFDELGKGLEFEARYGSDDIYLLQELAEVAVRSGSAPLLFIGVLHQGFEQYGEHLMASARKEWGKVQGRFADIAFLEPPEQQMRLAAQAIQTLEPTPSKALREQAQQAAQALTDLEQAPKTIGALEFVTLAGEASPLHPTALIALPFLFRRFAQNERSLFAYLLSGEPHAVPALWAARSGQELVRLSDLFDYFVENLLPSLSRHLYARRWLEVLDAVQREPDLQPLDVQTLKTIGLLGILGDLGALHATFELICVTLRDEPDSAEVRASLDRLSELSLIVHRSYNHTYRIWEGSDIDIEAKLEEGRRTASASLALSEILEKHLPRRPLVARRHSFDTGTLRFIELHYADTPGNVTAIRPDAGGEGVLLCALPSSLDEAEAFKAWATSPEVTAREDLIVVIPQQLSTLREAAIEVRALHWLKETTPELRDDRVARREVAERLAQMEAVLSSNVEQLIDPRPLPQGSQAAYWYTGEEIDIPTPRAAAQFLSEVLDALYHESPRILNELINRRLPSSAAAAGRRNLIDAMFDPVKQRQERLGMDVDHFMPERSMYESILREGQIHTPVDPSNEGGEWQFVDPPAKHHTNLTPTWNALAEAIFGATKPLSVATLFQQLNAPPYGLTAGLFPIILAAFMQAHPHEISFYREGTFVPEPSIADLEVLMRRPELFAVMGSELKGARAAVIQRMARGYKTEPALVPVVRALYKGVKSLPDTAQRTKRLPETVLKLRETFNQARSPEQLLFMDIPDALGLPHIPDADTPAEDIEAFFSALNAANTTWAEHAPKQTKQARAALLNAFGFPPNNQGWQALIEQAQQLQDRPLPTSLTPLISRLSASGDQHTVLDGVLALVAGRSPRSWTDTDAERFPTQVKTIAQTYRVAAEQLGHTSPDVKQQSTQYTQQLRATLNLDPTTLSTTDKAALRLALIKRNYGRVRRSGQSYSESPQAR</sequence>
<keyword evidence="2" id="KW-1185">Reference proteome</keyword>
<evidence type="ECO:0000313" key="1">
    <source>
        <dbReference type="EMBL" id="MFC3860026.1"/>
    </source>
</evidence>
<reference evidence="2" key="1">
    <citation type="journal article" date="2019" name="Int. J. Syst. Evol. Microbiol.">
        <title>The Global Catalogue of Microorganisms (GCM) 10K type strain sequencing project: providing services to taxonomists for standard genome sequencing and annotation.</title>
        <authorList>
            <consortium name="The Broad Institute Genomics Platform"/>
            <consortium name="The Broad Institute Genome Sequencing Center for Infectious Disease"/>
            <person name="Wu L."/>
            <person name="Ma J."/>
        </authorList>
    </citation>
    <scope>NUCLEOTIDE SEQUENCE [LARGE SCALE GENOMIC DNA]</scope>
    <source>
        <strain evidence="2">CCTCC AB 2013263</strain>
    </source>
</reference>
<protein>
    <recommendedName>
        <fullName evidence="3">ATP-binding protein</fullName>
    </recommendedName>
</protein>
<dbReference type="EMBL" id="JBHRZF010000043">
    <property type="protein sequence ID" value="MFC3860026.1"/>
    <property type="molecule type" value="Genomic_DNA"/>
</dbReference>
<dbReference type="RefSeq" id="WP_380076178.1">
    <property type="nucleotide sequence ID" value="NZ_JBHRZF010000043.1"/>
</dbReference>
<dbReference type="SUPFAM" id="SSF52540">
    <property type="entry name" value="P-loop containing nucleoside triphosphate hydrolases"/>
    <property type="match status" value="1"/>
</dbReference>
<dbReference type="InterPro" id="IPR027417">
    <property type="entry name" value="P-loop_NTPase"/>
</dbReference>
<name>A0ABV8A479_9DEIO</name>
<gene>
    <name evidence="1" type="ORF">ACFOPQ_04510</name>
</gene>
<organism evidence="1 2">
    <name type="scientific">Deinococcus antarcticus</name>
    <dbReference type="NCBI Taxonomy" id="1298767"/>
    <lineage>
        <taxon>Bacteria</taxon>
        <taxon>Thermotogati</taxon>
        <taxon>Deinococcota</taxon>
        <taxon>Deinococci</taxon>
        <taxon>Deinococcales</taxon>
        <taxon>Deinococcaceae</taxon>
        <taxon>Deinococcus</taxon>
    </lineage>
</organism>